<evidence type="ECO:0000313" key="1">
    <source>
        <dbReference type="EMBL" id="MBA4643436.1"/>
    </source>
</evidence>
<sequence length="221" mass="25099">MATVNVEASQALSIESFSYSWLVNLRPSLESISDSFRAALDSSDESSFIDMDPKMPPSKRFNKLMNKDFDFNLPYSEQSTAAIVHADELFCNGLLMPLVDLSKSGSGPDESLFTDTQKRKASFGDQKIRSSSLRRCRSLLSRKMFEKYLYFLFPLLEKIRRCRLLKNKDRAADNRIWAEKNNSTCSPQASPRTSVGDRRRSCDSESSIHEAVLHCKRSIGM</sequence>
<evidence type="ECO:0008006" key="2">
    <source>
        <dbReference type="Google" id="ProtNLM"/>
    </source>
</evidence>
<name>A0A7C8ZHY4_OPUST</name>
<reference evidence="1" key="1">
    <citation type="journal article" date="2013" name="J. Plant Res.">
        <title>Effect of fungi and light on seed germination of three Opuntia species from semiarid lands of central Mexico.</title>
        <authorList>
            <person name="Delgado-Sanchez P."/>
            <person name="Jimenez-Bremont J.F."/>
            <person name="Guerrero-Gonzalez Mde L."/>
            <person name="Flores J."/>
        </authorList>
    </citation>
    <scope>NUCLEOTIDE SEQUENCE</scope>
    <source>
        <tissue evidence="1">Cladode</tissue>
    </source>
</reference>
<organism evidence="1">
    <name type="scientific">Opuntia streptacantha</name>
    <name type="common">Prickly pear cactus</name>
    <name type="synonym">Opuntia cardona</name>
    <dbReference type="NCBI Taxonomy" id="393608"/>
    <lineage>
        <taxon>Eukaryota</taxon>
        <taxon>Viridiplantae</taxon>
        <taxon>Streptophyta</taxon>
        <taxon>Embryophyta</taxon>
        <taxon>Tracheophyta</taxon>
        <taxon>Spermatophyta</taxon>
        <taxon>Magnoliopsida</taxon>
        <taxon>eudicotyledons</taxon>
        <taxon>Gunneridae</taxon>
        <taxon>Pentapetalae</taxon>
        <taxon>Caryophyllales</taxon>
        <taxon>Cactineae</taxon>
        <taxon>Cactaceae</taxon>
        <taxon>Opuntioideae</taxon>
        <taxon>Opuntia</taxon>
    </lineage>
</organism>
<dbReference type="PANTHER" id="PTHR34576">
    <property type="entry name" value="MEMBRANE-ASSOCIATED KINASE REGULATOR 6-RELATED"/>
    <property type="match status" value="1"/>
</dbReference>
<dbReference type="PANTHER" id="PTHR34576:SF2">
    <property type="entry name" value="MEMBRANE-ASSOCIATED KINASE REGULATOR 6-RELATED"/>
    <property type="match status" value="1"/>
</dbReference>
<dbReference type="EMBL" id="GISG01133711">
    <property type="protein sequence ID" value="MBA4643436.1"/>
    <property type="molecule type" value="Transcribed_RNA"/>
</dbReference>
<proteinExistence type="predicted"/>
<reference evidence="1" key="2">
    <citation type="submission" date="2020-07" db="EMBL/GenBank/DDBJ databases">
        <authorList>
            <person name="Vera ALvarez R."/>
            <person name="Arias-Moreno D.M."/>
            <person name="Jimenez-Jacinto V."/>
            <person name="Jimenez-Bremont J.F."/>
            <person name="Swaminathan K."/>
            <person name="Moose S.P."/>
            <person name="Guerrero-Gonzalez M.L."/>
            <person name="Marino-Ramirez L."/>
            <person name="Landsman D."/>
            <person name="Rodriguez-Kessler M."/>
            <person name="Delgado-Sanchez P."/>
        </authorList>
    </citation>
    <scope>NUCLEOTIDE SEQUENCE</scope>
    <source>
        <tissue evidence="1">Cladode</tissue>
    </source>
</reference>
<dbReference type="AlphaFoldDB" id="A0A7C8ZHY4"/>
<dbReference type="InterPro" id="IPR044699">
    <property type="entry name" value="MAKR6"/>
</dbReference>
<accession>A0A7C8ZHY4</accession>
<protein>
    <recommendedName>
        <fullName evidence="2">Membrane-associated kinase regulator 6</fullName>
    </recommendedName>
</protein>